<dbReference type="Gene3D" id="3.40.630.30">
    <property type="match status" value="1"/>
</dbReference>
<dbReference type="SUPFAM" id="SSF55729">
    <property type="entry name" value="Acyl-CoA N-acyltransferases (Nat)"/>
    <property type="match status" value="1"/>
</dbReference>
<name>A0A2R7Y6D8_9ARCH</name>
<comment type="caution">
    <text evidence="4">The sequence shown here is derived from an EMBL/GenBank/DDBJ whole genome shotgun (WGS) entry which is preliminary data.</text>
</comment>
<dbReference type="InterPro" id="IPR000182">
    <property type="entry name" value="GNAT_dom"/>
</dbReference>
<dbReference type="AlphaFoldDB" id="A0A2R7Y6D8"/>
<dbReference type="EMBL" id="NDWU01000006">
    <property type="protein sequence ID" value="PUA32937.1"/>
    <property type="molecule type" value="Genomic_DNA"/>
</dbReference>
<keyword evidence="2" id="KW-0012">Acyltransferase</keyword>
<dbReference type="PANTHER" id="PTHR23091">
    <property type="entry name" value="N-TERMINAL ACETYLTRANSFERASE"/>
    <property type="match status" value="1"/>
</dbReference>
<evidence type="ECO:0000313" key="4">
    <source>
        <dbReference type="EMBL" id="PUA32937.1"/>
    </source>
</evidence>
<dbReference type="InterPro" id="IPR045047">
    <property type="entry name" value="Ard1-like"/>
</dbReference>
<feature type="domain" description="N-acetyltransferase" evidence="3">
    <location>
        <begin position="3"/>
        <end position="149"/>
    </location>
</feature>
<dbReference type="InterPro" id="IPR016181">
    <property type="entry name" value="Acyl_CoA_acyltransferase"/>
</dbReference>
<dbReference type="GO" id="GO:0031415">
    <property type="term" value="C:NatA complex"/>
    <property type="evidence" value="ECO:0007669"/>
    <property type="project" value="InterPro"/>
</dbReference>
<keyword evidence="1 4" id="KW-0808">Transferase</keyword>
<proteinExistence type="predicted"/>
<evidence type="ECO:0000313" key="5">
    <source>
        <dbReference type="Proteomes" id="UP000244066"/>
    </source>
</evidence>
<dbReference type="Pfam" id="PF00583">
    <property type="entry name" value="Acetyltransf_1"/>
    <property type="match status" value="1"/>
</dbReference>
<gene>
    <name evidence="4" type="ORF">B9J98_03365</name>
</gene>
<evidence type="ECO:0000256" key="1">
    <source>
        <dbReference type="ARBA" id="ARBA00022679"/>
    </source>
</evidence>
<protein>
    <submittedName>
        <fullName evidence="4">Ribosomal-protein-alanine N-acetyltransferase</fullName>
    </submittedName>
</protein>
<dbReference type="GO" id="GO:0004596">
    <property type="term" value="F:protein-N-terminal amino-acid acetyltransferase activity"/>
    <property type="evidence" value="ECO:0007669"/>
    <property type="project" value="InterPro"/>
</dbReference>
<dbReference type="Proteomes" id="UP000244066">
    <property type="component" value="Unassembled WGS sequence"/>
</dbReference>
<dbReference type="InterPro" id="IPR006464">
    <property type="entry name" value="AcTrfase_RimI/Ard1"/>
</dbReference>
<evidence type="ECO:0000256" key="2">
    <source>
        <dbReference type="ARBA" id="ARBA00023315"/>
    </source>
</evidence>
<dbReference type="CDD" id="cd04301">
    <property type="entry name" value="NAT_SF"/>
    <property type="match status" value="1"/>
</dbReference>
<accession>A0A2R7Y6D8</accession>
<dbReference type="PROSITE" id="PS51186">
    <property type="entry name" value="GNAT"/>
    <property type="match status" value="1"/>
</dbReference>
<dbReference type="NCBIfam" id="TIGR01575">
    <property type="entry name" value="rimI"/>
    <property type="match status" value="1"/>
</dbReference>
<reference evidence="4 5" key="1">
    <citation type="submission" date="2017-04" db="EMBL/GenBank/DDBJ databases">
        <title>Draft Aigarchaeota genome from a New Zealand hot spring.</title>
        <authorList>
            <person name="Reysenbach A.-L."/>
            <person name="Donaho J.A."/>
            <person name="Gerhart J."/>
            <person name="Kelley J.F."/>
            <person name="Kouba K."/>
            <person name="Podar M."/>
            <person name="Stott M."/>
        </authorList>
    </citation>
    <scope>NUCLEOTIDE SEQUENCE [LARGE SCALE GENOMIC DNA]</scope>
    <source>
        <strain evidence="4">NZ13_MG1</strain>
    </source>
</reference>
<organism evidence="4 5">
    <name type="scientific">Candidatus Terraquivivens tikiterensis</name>
    <dbReference type="NCBI Taxonomy" id="1980982"/>
    <lineage>
        <taxon>Archaea</taxon>
        <taxon>Nitrososphaerota</taxon>
        <taxon>Candidatus Wolframiiraptoraceae</taxon>
        <taxon>Candidatus Terraquivivens</taxon>
    </lineage>
</organism>
<sequence length="149" mass="16831">MELTIRAFRPSDIREVCRIEKSSFKDPWPCHAFMHLYLKNPESVRVATVNGKLVGYVVVDVEERDGKKVGHVLNLAVEEGFRRTGIGRALMEAAASYVKASGASEVWLEVRESNLVARKFYRSIGFVEKGKVRGYYGDEDAIVMYKNLG</sequence>
<dbReference type="PANTHER" id="PTHR23091:SF4">
    <property type="entry name" value="N-TERMINAL AMINO-ACID N(ALPHA)-ACETYLTRANSFERASE NATA"/>
    <property type="match status" value="1"/>
</dbReference>
<evidence type="ECO:0000259" key="3">
    <source>
        <dbReference type="PROSITE" id="PS51186"/>
    </source>
</evidence>